<dbReference type="CDD" id="cd08352">
    <property type="entry name" value="VOC_Bs_YwkD_like"/>
    <property type="match status" value="1"/>
</dbReference>
<keyword evidence="1" id="KW-0479">Metal-binding</keyword>
<organism evidence="3 4">
    <name type="scientific">Liquorilactobacillus aquaticus DSM 21051</name>
    <dbReference type="NCBI Taxonomy" id="1423725"/>
    <lineage>
        <taxon>Bacteria</taxon>
        <taxon>Bacillati</taxon>
        <taxon>Bacillota</taxon>
        <taxon>Bacilli</taxon>
        <taxon>Lactobacillales</taxon>
        <taxon>Lactobacillaceae</taxon>
        <taxon>Liquorilactobacillus</taxon>
    </lineage>
</organism>
<evidence type="ECO:0000259" key="2">
    <source>
        <dbReference type="PROSITE" id="PS51819"/>
    </source>
</evidence>
<dbReference type="InterPro" id="IPR051332">
    <property type="entry name" value="Fosfomycin_Res_Enzymes"/>
</dbReference>
<dbReference type="AlphaFoldDB" id="A0A0R2CZ51"/>
<dbReference type="SUPFAM" id="SSF54593">
    <property type="entry name" value="Glyoxalase/Bleomycin resistance protein/Dihydroxybiphenyl dioxygenase"/>
    <property type="match status" value="1"/>
</dbReference>
<proteinExistence type="predicted"/>
<dbReference type="Proteomes" id="UP000051015">
    <property type="component" value="Unassembled WGS sequence"/>
</dbReference>
<sequence>MEFEGVHHIAIIGHNLQKTLDFYVAKLGFEIIAQHRRASKKDIKVDLQKNGLVLEIFIKPDAPARSTYPEGEACGLRHLAFAVSDVDEAVRNLKKVGILTEPIRKDDYTHKKMTFFFDPDGLPLEIHE</sequence>
<protein>
    <recommendedName>
        <fullName evidence="2">VOC domain-containing protein</fullName>
    </recommendedName>
</protein>
<dbReference type="Gene3D" id="3.10.180.10">
    <property type="entry name" value="2,3-Dihydroxybiphenyl 1,2-Dioxygenase, domain 1"/>
    <property type="match status" value="1"/>
</dbReference>
<dbReference type="InterPro" id="IPR004360">
    <property type="entry name" value="Glyas_Fos-R_dOase_dom"/>
</dbReference>
<evidence type="ECO:0000256" key="1">
    <source>
        <dbReference type="ARBA" id="ARBA00022723"/>
    </source>
</evidence>
<keyword evidence="4" id="KW-1185">Reference proteome</keyword>
<dbReference type="PANTHER" id="PTHR36113">
    <property type="entry name" value="LYASE, PUTATIVE-RELATED-RELATED"/>
    <property type="match status" value="1"/>
</dbReference>
<comment type="caution">
    <text evidence="3">The sequence shown here is derived from an EMBL/GenBank/DDBJ whole genome shotgun (WGS) entry which is preliminary data.</text>
</comment>
<dbReference type="EMBL" id="AYZD01000011">
    <property type="protein sequence ID" value="KRM96960.1"/>
    <property type="molecule type" value="Genomic_DNA"/>
</dbReference>
<accession>A0A0R2CZ51</accession>
<reference evidence="3 4" key="1">
    <citation type="journal article" date="2015" name="Genome Announc.">
        <title>Expanding the biotechnology potential of lactobacilli through comparative genomics of 213 strains and associated genera.</title>
        <authorList>
            <person name="Sun Z."/>
            <person name="Harris H.M."/>
            <person name="McCann A."/>
            <person name="Guo C."/>
            <person name="Argimon S."/>
            <person name="Zhang W."/>
            <person name="Yang X."/>
            <person name="Jeffery I.B."/>
            <person name="Cooney J.C."/>
            <person name="Kagawa T.F."/>
            <person name="Liu W."/>
            <person name="Song Y."/>
            <person name="Salvetti E."/>
            <person name="Wrobel A."/>
            <person name="Rasinkangas P."/>
            <person name="Parkhill J."/>
            <person name="Rea M.C."/>
            <person name="O'Sullivan O."/>
            <person name="Ritari J."/>
            <person name="Douillard F.P."/>
            <person name="Paul Ross R."/>
            <person name="Yang R."/>
            <person name="Briner A.E."/>
            <person name="Felis G.E."/>
            <person name="de Vos W.M."/>
            <person name="Barrangou R."/>
            <person name="Klaenhammer T.R."/>
            <person name="Caufield P.W."/>
            <person name="Cui Y."/>
            <person name="Zhang H."/>
            <person name="O'Toole P.W."/>
        </authorList>
    </citation>
    <scope>NUCLEOTIDE SEQUENCE [LARGE SCALE GENOMIC DNA]</scope>
    <source>
        <strain evidence="3 4">DSM 21051</strain>
    </source>
</reference>
<dbReference type="STRING" id="1423725.FC19_GL000487"/>
<dbReference type="InterPro" id="IPR037478">
    <property type="entry name" value="YwkD-like_dom"/>
</dbReference>
<dbReference type="PATRIC" id="fig|1423725.3.peg.500"/>
<dbReference type="InterPro" id="IPR037523">
    <property type="entry name" value="VOC_core"/>
</dbReference>
<dbReference type="PROSITE" id="PS51819">
    <property type="entry name" value="VOC"/>
    <property type="match status" value="1"/>
</dbReference>
<dbReference type="PANTHER" id="PTHR36113:SF6">
    <property type="entry name" value="FOSFOMYCIN RESISTANCE PROTEIN FOSX"/>
    <property type="match status" value="1"/>
</dbReference>
<name>A0A0R2CZ51_9LACO</name>
<dbReference type="GO" id="GO:0046872">
    <property type="term" value="F:metal ion binding"/>
    <property type="evidence" value="ECO:0007669"/>
    <property type="project" value="UniProtKB-KW"/>
</dbReference>
<dbReference type="RefSeq" id="WP_057875533.1">
    <property type="nucleotide sequence ID" value="NZ_AYZD01000011.1"/>
</dbReference>
<evidence type="ECO:0000313" key="3">
    <source>
        <dbReference type="EMBL" id="KRM96960.1"/>
    </source>
</evidence>
<evidence type="ECO:0000313" key="4">
    <source>
        <dbReference type="Proteomes" id="UP000051015"/>
    </source>
</evidence>
<gene>
    <name evidence="3" type="ORF">FC19_GL000487</name>
</gene>
<dbReference type="OrthoDB" id="9795618at2"/>
<dbReference type="InterPro" id="IPR029068">
    <property type="entry name" value="Glyas_Bleomycin-R_OHBP_Dase"/>
</dbReference>
<feature type="domain" description="VOC" evidence="2">
    <location>
        <begin position="5"/>
        <end position="128"/>
    </location>
</feature>
<dbReference type="Pfam" id="PF00903">
    <property type="entry name" value="Glyoxalase"/>
    <property type="match status" value="1"/>
</dbReference>